<proteinExistence type="predicted"/>
<dbReference type="SUPFAM" id="SSF102588">
    <property type="entry name" value="LmbE-like"/>
    <property type="match status" value="1"/>
</dbReference>
<dbReference type="Proteomes" id="UP000824002">
    <property type="component" value="Unassembled WGS sequence"/>
</dbReference>
<organism evidence="1 2">
    <name type="scientific">Candidatus Merdivicinus excrementipullorum</name>
    <dbReference type="NCBI Taxonomy" id="2840867"/>
    <lineage>
        <taxon>Bacteria</taxon>
        <taxon>Bacillati</taxon>
        <taxon>Bacillota</taxon>
        <taxon>Clostridia</taxon>
        <taxon>Eubacteriales</taxon>
        <taxon>Oscillospiraceae</taxon>
        <taxon>Oscillospiraceae incertae sedis</taxon>
        <taxon>Candidatus Merdivicinus</taxon>
    </lineage>
</organism>
<dbReference type="GO" id="GO:0016811">
    <property type="term" value="F:hydrolase activity, acting on carbon-nitrogen (but not peptide) bonds, in linear amides"/>
    <property type="evidence" value="ECO:0007669"/>
    <property type="project" value="TreeGrafter"/>
</dbReference>
<dbReference type="EMBL" id="DVJP01000010">
    <property type="protein sequence ID" value="HIS75336.1"/>
    <property type="molecule type" value="Genomic_DNA"/>
</dbReference>
<gene>
    <name evidence="1" type="ORF">IAB51_00860</name>
</gene>
<name>A0A9D1JYN7_9FIRM</name>
<dbReference type="PANTHER" id="PTHR12993">
    <property type="entry name" value="N-ACETYLGLUCOSAMINYL-PHOSPHATIDYLINOSITOL DE-N-ACETYLASE-RELATED"/>
    <property type="match status" value="1"/>
</dbReference>
<protein>
    <submittedName>
        <fullName evidence="1">PIG-L family deacetylase</fullName>
    </submittedName>
</protein>
<dbReference type="PANTHER" id="PTHR12993:SF11">
    <property type="entry name" value="N-ACETYLGLUCOSAMINYL-PHOSPHATIDYLINOSITOL DE-N-ACETYLASE"/>
    <property type="match status" value="1"/>
</dbReference>
<evidence type="ECO:0000313" key="1">
    <source>
        <dbReference type="EMBL" id="HIS75336.1"/>
    </source>
</evidence>
<dbReference type="AlphaFoldDB" id="A0A9D1JYN7"/>
<dbReference type="InterPro" id="IPR003737">
    <property type="entry name" value="GlcNAc_PI_deacetylase-related"/>
</dbReference>
<dbReference type="Gene3D" id="3.40.50.10320">
    <property type="entry name" value="LmbE-like"/>
    <property type="match status" value="1"/>
</dbReference>
<sequence>MNVLAFAAHPDDVEEMCFGTLMKYRDKGANIFIALSTSGNIGSNHHASKAEISAIREKEQLEAAKFYDAKVKFLRFDDEELHDTPETRNAFLNAIRWANPDVILTHSPKDTSTDHAMTSKLITEVLLIVGAKLVETEEKPIAKTPSVFFWDIPGGFCFEPEIYVDISGYIEEKIQAIRCHQSQLSWMENFLSDDYLESMRLQSRFRGYQIGCKYAEGFIAYRIQGFVADYRLLP</sequence>
<reference evidence="1" key="1">
    <citation type="submission" date="2020-10" db="EMBL/GenBank/DDBJ databases">
        <authorList>
            <person name="Gilroy R."/>
        </authorList>
    </citation>
    <scope>NUCLEOTIDE SEQUENCE</scope>
    <source>
        <strain evidence="1">CHK199-13235</strain>
    </source>
</reference>
<comment type="caution">
    <text evidence="1">The sequence shown here is derived from an EMBL/GenBank/DDBJ whole genome shotgun (WGS) entry which is preliminary data.</text>
</comment>
<dbReference type="Pfam" id="PF02585">
    <property type="entry name" value="PIG-L"/>
    <property type="match status" value="1"/>
</dbReference>
<dbReference type="InterPro" id="IPR024078">
    <property type="entry name" value="LmbE-like_dom_sf"/>
</dbReference>
<accession>A0A9D1JYN7</accession>
<reference evidence="1" key="2">
    <citation type="journal article" date="2021" name="PeerJ">
        <title>Extensive microbial diversity within the chicken gut microbiome revealed by metagenomics and culture.</title>
        <authorList>
            <person name="Gilroy R."/>
            <person name="Ravi A."/>
            <person name="Getino M."/>
            <person name="Pursley I."/>
            <person name="Horton D.L."/>
            <person name="Alikhan N.F."/>
            <person name="Baker D."/>
            <person name="Gharbi K."/>
            <person name="Hall N."/>
            <person name="Watson M."/>
            <person name="Adriaenssens E.M."/>
            <person name="Foster-Nyarko E."/>
            <person name="Jarju S."/>
            <person name="Secka A."/>
            <person name="Antonio M."/>
            <person name="Oren A."/>
            <person name="Chaudhuri R.R."/>
            <person name="La Ragione R."/>
            <person name="Hildebrand F."/>
            <person name="Pallen M.J."/>
        </authorList>
    </citation>
    <scope>NUCLEOTIDE SEQUENCE</scope>
    <source>
        <strain evidence="1">CHK199-13235</strain>
    </source>
</reference>
<evidence type="ECO:0000313" key="2">
    <source>
        <dbReference type="Proteomes" id="UP000824002"/>
    </source>
</evidence>